<accession>A0ABN0PAA9</accession>
<proteinExistence type="inferred from homology"/>
<reference evidence="5 6" key="1">
    <citation type="journal article" date="2013" name="Genome Announc.">
        <title>Draft Genome Sequence of Staphylococcus simulans UMC-CNS-990, Isolated from a Case of Chronic Bovine Mastitis.</title>
        <authorList>
            <person name="Calcutt M.J."/>
            <person name="Foecking M.F."/>
            <person name="Hsieh H.Y."/>
            <person name="Perry J."/>
            <person name="Stewart G.C."/>
            <person name="Middleton J.R."/>
        </authorList>
    </citation>
    <scope>NUCLEOTIDE SEQUENCE [LARGE SCALE GENOMIC DNA]</scope>
    <source>
        <strain evidence="5 6">UMC-CNS-990</strain>
    </source>
</reference>
<gene>
    <name evidence="5" type="ORF">SSIM_11485</name>
</gene>
<protein>
    <recommendedName>
        <fullName evidence="3">Antitoxin MazE</fullName>
    </recommendedName>
</protein>
<name>A0ABN0PAA9_STASI</name>
<keyword evidence="6" id="KW-1185">Reference proteome</keyword>
<dbReference type="EMBL" id="AXDY01000013">
    <property type="protein sequence ID" value="ERS92492.1"/>
    <property type="molecule type" value="Genomic_DNA"/>
</dbReference>
<dbReference type="InterPro" id="IPR013321">
    <property type="entry name" value="Arc_rbn_hlx_hlx"/>
</dbReference>
<comment type="caution">
    <text evidence="5">The sequence shown here is derived from an EMBL/GenBank/DDBJ whole genome shotgun (WGS) entry which is preliminary data.</text>
</comment>
<evidence type="ECO:0000256" key="3">
    <source>
        <dbReference type="ARBA" id="ARBA00014204"/>
    </source>
</evidence>
<comment type="similarity">
    <text evidence="2">Belongs to the MazE/EndoAI family.</text>
</comment>
<organism evidence="5 6">
    <name type="scientific">Staphylococcus simulans UMC-CNS-990</name>
    <dbReference type="NCBI Taxonomy" id="1405498"/>
    <lineage>
        <taxon>Bacteria</taxon>
        <taxon>Bacillati</taxon>
        <taxon>Bacillota</taxon>
        <taxon>Bacilli</taxon>
        <taxon>Bacillales</taxon>
        <taxon>Staphylococcaceae</taxon>
        <taxon>Staphylococcus</taxon>
    </lineage>
</organism>
<dbReference type="Gene3D" id="1.10.1220.10">
    <property type="entry name" value="Met repressor-like"/>
    <property type="match status" value="1"/>
</dbReference>
<dbReference type="Proteomes" id="UP000017131">
    <property type="component" value="Unassembled WGS sequence"/>
</dbReference>
<evidence type="ECO:0000256" key="4">
    <source>
        <dbReference type="ARBA" id="ARBA00022649"/>
    </source>
</evidence>
<dbReference type="InterPro" id="IPR048242">
    <property type="entry name" value="MazE"/>
</dbReference>
<dbReference type="RefSeq" id="WP_023016097.1">
    <property type="nucleotide sequence ID" value="NZ_AXDY01000013.1"/>
</dbReference>
<evidence type="ECO:0000256" key="1">
    <source>
        <dbReference type="ARBA" id="ARBA00002256"/>
    </source>
</evidence>
<keyword evidence="4" id="KW-1277">Toxin-antitoxin system</keyword>
<evidence type="ECO:0000313" key="6">
    <source>
        <dbReference type="Proteomes" id="UP000017131"/>
    </source>
</evidence>
<comment type="function">
    <text evidence="1">Antitoxin component of a type II toxin-antitoxin (TA) system. Labile antitoxin that binds to cognate MazF toxin and counteracts its endoribonuclease activity.</text>
</comment>
<sequence length="55" mass="6258">MSTFNQNRSYSLEQSLKEGYSQMADLNLSLATEAFSVECEACDCNESYLTFDKDE</sequence>
<evidence type="ECO:0000313" key="5">
    <source>
        <dbReference type="EMBL" id="ERS92492.1"/>
    </source>
</evidence>
<evidence type="ECO:0000256" key="2">
    <source>
        <dbReference type="ARBA" id="ARBA00008620"/>
    </source>
</evidence>
<dbReference type="NCBIfam" id="NF041459">
    <property type="entry name" value="antitoxMazE_Staph"/>
    <property type="match status" value="1"/>
</dbReference>
<dbReference type="GeneID" id="77331132"/>